<dbReference type="SMART" id="SM00697">
    <property type="entry name" value="DM8"/>
    <property type="match status" value="1"/>
</dbReference>
<feature type="signal peptide" evidence="1">
    <location>
        <begin position="1"/>
        <end position="24"/>
    </location>
</feature>
<evidence type="ECO:0000313" key="3">
    <source>
        <dbReference type="Proteomes" id="UP000008711"/>
    </source>
</evidence>
<sequence>MRSGLKIVVILTILCLIILKPSGPVVFKLTNVICGSYNKTWVIINQCRLKAINRHRTVFNFNATLLHPTSNINVHYQMFQRANGYKPWLINSKIDGCRFLRKPYDALGIFMFNIYKNFTNVNHTCPLQGDLLVKNMYLTTDAMRLPLPTGDYLLAIHWIFYGKPQFATNVSFQFVEDIL</sequence>
<keyword evidence="1" id="KW-0732">Signal</keyword>
<evidence type="ECO:0008006" key="4">
    <source>
        <dbReference type="Google" id="ProtNLM"/>
    </source>
</evidence>
<dbReference type="Pfam" id="PF06477">
    <property type="entry name" value="DUF1091"/>
    <property type="match status" value="1"/>
</dbReference>
<reference evidence="2 3" key="2">
    <citation type="journal article" date="2008" name="Bioinformatics">
        <title>Assembly reconciliation.</title>
        <authorList>
            <person name="Zimin A.V."/>
            <person name="Smith D.R."/>
            <person name="Sutton G."/>
            <person name="Yorke J.A."/>
        </authorList>
    </citation>
    <scope>NUCLEOTIDE SEQUENCE [LARGE SCALE GENOMIC DNA]</scope>
    <source>
        <strain evidence="2 3">TSC#14021-0224.01</strain>
    </source>
</reference>
<feature type="chain" id="PRO_5002795053" description="MD-2-related lipid-recognition domain-containing protein" evidence="1">
    <location>
        <begin position="25"/>
        <end position="179"/>
    </location>
</feature>
<keyword evidence="3" id="KW-1185">Reference proteome</keyword>
<dbReference type="HOGENOM" id="CLU_116900_0_1_1"/>
<evidence type="ECO:0000313" key="2">
    <source>
        <dbReference type="EMBL" id="EDV52271.1"/>
    </source>
</evidence>
<dbReference type="AlphaFoldDB" id="B3NIB5"/>
<dbReference type="InterPro" id="IPR010512">
    <property type="entry name" value="DUF1091"/>
</dbReference>
<dbReference type="PANTHER" id="PTHR20898:SF0">
    <property type="entry name" value="DAEDALUS ON 3-RELATED"/>
    <property type="match status" value="1"/>
</dbReference>
<dbReference type="OrthoDB" id="7859583at2759"/>
<dbReference type="Proteomes" id="UP000008711">
    <property type="component" value="Unassembled WGS sequence"/>
</dbReference>
<dbReference type="PhylomeDB" id="B3NIB5"/>
<accession>B3NIB5</accession>
<dbReference type="PANTHER" id="PTHR20898">
    <property type="entry name" value="DAEDALUS ON 3-RELATED-RELATED"/>
    <property type="match status" value="1"/>
</dbReference>
<evidence type="ECO:0000256" key="1">
    <source>
        <dbReference type="SAM" id="SignalP"/>
    </source>
</evidence>
<dbReference type="EMBL" id="CH954178">
    <property type="protein sequence ID" value="EDV52271.1"/>
    <property type="molecule type" value="Genomic_DNA"/>
</dbReference>
<dbReference type="OMA" id="ICKSYNE"/>
<dbReference type="KEGG" id="der:6545319"/>
<organism evidence="2 3">
    <name type="scientific">Drosophila erecta</name>
    <name type="common">Fruit fly</name>
    <dbReference type="NCBI Taxonomy" id="7220"/>
    <lineage>
        <taxon>Eukaryota</taxon>
        <taxon>Metazoa</taxon>
        <taxon>Ecdysozoa</taxon>
        <taxon>Arthropoda</taxon>
        <taxon>Hexapoda</taxon>
        <taxon>Insecta</taxon>
        <taxon>Pterygota</taxon>
        <taxon>Neoptera</taxon>
        <taxon>Endopterygota</taxon>
        <taxon>Diptera</taxon>
        <taxon>Brachycera</taxon>
        <taxon>Muscomorpha</taxon>
        <taxon>Ephydroidea</taxon>
        <taxon>Drosophilidae</taxon>
        <taxon>Drosophila</taxon>
        <taxon>Sophophora</taxon>
    </lineage>
</organism>
<protein>
    <recommendedName>
        <fullName evidence="4">MD-2-related lipid-recognition domain-containing protein</fullName>
    </recommendedName>
</protein>
<name>B3NIB5_DROER</name>
<reference evidence="2 3" key="1">
    <citation type="journal article" date="2007" name="Nature">
        <title>Evolution of genes and genomes on the Drosophila phylogeny.</title>
        <authorList>
            <consortium name="Drosophila 12 Genomes Consortium"/>
            <person name="Clark A.G."/>
            <person name="Eisen M.B."/>
            <person name="Smith D.R."/>
            <person name="Bergman C.M."/>
            <person name="Oliver B."/>
            <person name="Markow T.A."/>
            <person name="Kaufman T.C."/>
            <person name="Kellis M."/>
            <person name="Gelbart W."/>
            <person name="Iyer V.N."/>
            <person name="Pollard D.A."/>
            <person name="Sackton T.B."/>
            <person name="Larracuente A.M."/>
            <person name="Singh N.D."/>
            <person name="Abad J.P."/>
            <person name="Abt D.N."/>
            <person name="Adryan B."/>
            <person name="Aguade M."/>
            <person name="Akashi H."/>
            <person name="Anderson W.W."/>
            <person name="Aquadro C.F."/>
            <person name="Ardell D.H."/>
            <person name="Arguello R."/>
            <person name="Artieri C.G."/>
            <person name="Barbash D.A."/>
            <person name="Barker D."/>
            <person name="Barsanti P."/>
            <person name="Batterham P."/>
            <person name="Batzoglou S."/>
            <person name="Begun D."/>
            <person name="Bhutkar A."/>
            <person name="Blanco E."/>
            <person name="Bosak S.A."/>
            <person name="Bradley R.K."/>
            <person name="Brand A.D."/>
            <person name="Brent M.R."/>
            <person name="Brooks A.N."/>
            <person name="Brown R.H."/>
            <person name="Butlin R.K."/>
            <person name="Caggese C."/>
            <person name="Calvi B.R."/>
            <person name="Bernardo de Carvalho A."/>
            <person name="Caspi A."/>
            <person name="Castrezana S."/>
            <person name="Celniker S.E."/>
            <person name="Chang J.L."/>
            <person name="Chapple C."/>
            <person name="Chatterji S."/>
            <person name="Chinwalla A."/>
            <person name="Civetta A."/>
            <person name="Clifton S.W."/>
            <person name="Comeron J.M."/>
            <person name="Costello J.C."/>
            <person name="Coyne J.A."/>
            <person name="Daub J."/>
            <person name="David R.G."/>
            <person name="Delcher A.L."/>
            <person name="Delehaunty K."/>
            <person name="Do C.B."/>
            <person name="Ebling H."/>
            <person name="Edwards K."/>
            <person name="Eickbush T."/>
            <person name="Evans J.D."/>
            <person name="Filipski A."/>
            <person name="Findeiss S."/>
            <person name="Freyhult E."/>
            <person name="Fulton L."/>
            <person name="Fulton R."/>
            <person name="Garcia A.C."/>
            <person name="Gardiner A."/>
            <person name="Garfield D.A."/>
            <person name="Garvin B.E."/>
            <person name="Gibson G."/>
            <person name="Gilbert D."/>
            <person name="Gnerre S."/>
            <person name="Godfrey J."/>
            <person name="Good R."/>
            <person name="Gotea V."/>
            <person name="Gravely B."/>
            <person name="Greenberg A.J."/>
            <person name="Griffiths-Jones S."/>
            <person name="Gross S."/>
            <person name="Guigo R."/>
            <person name="Gustafson E.A."/>
            <person name="Haerty W."/>
            <person name="Hahn M.W."/>
            <person name="Halligan D.L."/>
            <person name="Halpern A.L."/>
            <person name="Halter G.M."/>
            <person name="Han M.V."/>
            <person name="Heger A."/>
            <person name="Hillier L."/>
            <person name="Hinrichs A.S."/>
            <person name="Holmes I."/>
            <person name="Hoskins R.A."/>
            <person name="Hubisz M.J."/>
            <person name="Hultmark D."/>
            <person name="Huntley M.A."/>
            <person name="Jaffe D.B."/>
            <person name="Jagadeeshan S."/>
            <person name="Jeck W.R."/>
            <person name="Johnson J."/>
            <person name="Jones C.D."/>
            <person name="Jordan W.C."/>
            <person name="Karpen G.H."/>
            <person name="Kataoka E."/>
            <person name="Keightley P.D."/>
            <person name="Kheradpour P."/>
            <person name="Kirkness E.F."/>
            <person name="Koerich L.B."/>
            <person name="Kristiansen K."/>
            <person name="Kudrna D."/>
            <person name="Kulathinal R.J."/>
            <person name="Kumar S."/>
            <person name="Kwok R."/>
            <person name="Lander E."/>
            <person name="Langley C.H."/>
            <person name="Lapoint R."/>
            <person name="Lazzaro B.P."/>
            <person name="Lee S.J."/>
            <person name="Levesque L."/>
            <person name="Li R."/>
            <person name="Lin C.F."/>
            <person name="Lin M.F."/>
            <person name="Lindblad-Toh K."/>
            <person name="Llopart A."/>
            <person name="Long M."/>
            <person name="Low L."/>
            <person name="Lozovsky E."/>
            <person name="Lu J."/>
            <person name="Luo M."/>
            <person name="Machado C.A."/>
            <person name="Makalowski W."/>
            <person name="Marzo M."/>
            <person name="Matsuda M."/>
            <person name="Matzkin L."/>
            <person name="McAllister B."/>
            <person name="McBride C.S."/>
            <person name="McKernan B."/>
            <person name="McKernan K."/>
            <person name="Mendez-Lago M."/>
            <person name="Minx P."/>
            <person name="Mollenhauer M.U."/>
            <person name="Montooth K."/>
            <person name="Mount S.M."/>
            <person name="Mu X."/>
            <person name="Myers E."/>
            <person name="Negre B."/>
            <person name="Newfeld S."/>
            <person name="Nielsen R."/>
            <person name="Noor M.A."/>
            <person name="O'Grady P."/>
            <person name="Pachter L."/>
            <person name="Papaceit M."/>
            <person name="Parisi M.J."/>
            <person name="Parisi M."/>
            <person name="Parts L."/>
            <person name="Pedersen J.S."/>
            <person name="Pesole G."/>
            <person name="Phillippy A.M."/>
            <person name="Ponting C.P."/>
            <person name="Pop M."/>
            <person name="Porcelli D."/>
            <person name="Powell J.R."/>
            <person name="Prohaska S."/>
            <person name="Pruitt K."/>
            <person name="Puig M."/>
            <person name="Quesneville H."/>
            <person name="Ram K.R."/>
            <person name="Rand D."/>
            <person name="Rasmussen M.D."/>
            <person name="Reed L.K."/>
            <person name="Reenan R."/>
            <person name="Reily A."/>
            <person name="Remington K.A."/>
            <person name="Rieger T.T."/>
            <person name="Ritchie M.G."/>
            <person name="Robin C."/>
            <person name="Rogers Y.H."/>
            <person name="Rohde C."/>
            <person name="Rozas J."/>
            <person name="Rubenfield M.J."/>
            <person name="Ruiz A."/>
            <person name="Russo S."/>
            <person name="Salzberg S.L."/>
            <person name="Sanchez-Gracia A."/>
            <person name="Saranga D.J."/>
            <person name="Sato H."/>
            <person name="Schaeffer S.W."/>
            <person name="Schatz M.C."/>
            <person name="Schlenke T."/>
            <person name="Schwartz R."/>
            <person name="Segarra C."/>
            <person name="Singh R.S."/>
            <person name="Sirot L."/>
            <person name="Sirota M."/>
            <person name="Sisneros N.B."/>
            <person name="Smith C.D."/>
            <person name="Smith T.F."/>
            <person name="Spieth J."/>
            <person name="Stage D.E."/>
            <person name="Stark A."/>
            <person name="Stephan W."/>
            <person name="Strausberg R.L."/>
            <person name="Strempel S."/>
            <person name="Sturgill D."/>
            <person name="Sutton G."/>
            <person name="Sutton G.G."/>
            <person name="Tao W."/>
            <person name="Teichmann S."/>
            <person name="Tobari Y.N."/>
            <person name="Tomimura Y."/>
            <person name="Tsolas J.M."/>
            <person name="Valente V.L."/>
            <person name="Venter E."/>
            <person name="Venter J.C."/>
            <person name="Vicario S."/>
            <person name="Vieira F.G."/>
            <person name="Vilella A.J."/>
            <person name="Villasante A."/>
            <person name="Walenz B."/>
            <person name="Wang J."/>
            <person name="Wasserman M."/>
            <person name="Watts T."/>
            <person name="Wilson D."/>
            <person name="Wilson R.K."/>
            <person name="Wing R.A."/>
            <person name="Wolfner M.F."/>
            <person name="Wong A."/>
            <person name="Wong G.K."/>
            <person name="Wu C.I."/>
            <person name="Wu G."/>
            <person name="Yamamoto D."/>
            <person name="Yang H.P."/>
            <person name="Yang S.P."/>
            <person name="Yorke J.A."/>
            <person name="Yoshida K."/>
            <person name="Zdobnov E."/>
            <person name="Zhang P."/>
            <person name="Zhang Y."/>
            <person name="Zimin A.V."/>
            <person name="Baldwin J."/>
            <person name="Abdouelleil A."/>
            <person name="Abdulkadir J."/>
            <person name="Abebe A."/>
            <person name="Abera B."/>
            <person name="Abreu J."/>
            <person name="Acer S.C."/>
            <person name="Aftuck L."/>
            <person name="Alexander A."/>
            <person name="An P."/>
            <person name="Anderson E."/>
            <person name="Anderson S."/>
            <person name="Arachi H."/>
            <person name="Azer M."/>
            <person name="Bachantsang P."/>
            <person name="Barry A."/>
            <person name="Bayul T."/>
            <person name="Berlin A."/>
            <person name="Bessette D."/>
            <person name="Bloom T."/>
            <person name="Blye J."/>
            <person name="Boguslavskiy L."/>
            <person name="Bonnet C."/>
            <person name="Boukhgalter B."/>
            <person name="Bourzgui I."/>
            <person name="Brown A."/>
            <person name="Cahill P."/>
            <person name="Channer S."/>
            <person name="Cheshatsang Y."/>
            <person name="Chuda L."/>
            <person name="Citroen M."/>
            <person name="Collymore A."/>
            <person name="Cooke P."/>
            <person name="Costello M."/>
            <person name="D'Aco K."/>
            <person name="Daza R."/>
            <person name="De Haan G."/>
            <person name="DeGray S."/>
            <person name="DeMaso C."/>
            <person name="Dhargay N."/>
            <person name="Dooley K."/>
            <person name="Dooley E."/>
            <person name="Doricent M."/>
            <person name="Dorje P."/>
            <person name="Dorjee K."/>
            <person name="Dupes A."/>
            <person name="Elong R."/>
            <person name="Falk J."/>
            <person name="Farina A."/>
            <person name="Faro S."/>
            <person name="Ferguson D."/>
            <person name="Fisher S."/>
            <person name="Foley C.D."/>
            <person name="Franke A."/>
            <person name="Friedrich D."/>
            <person name="Gadbois L."/>
            <person name="Gearin G."/>
            <person name="Gearin C.R."/>
            <person name="Giannoukos G."/>
            <person name="Goode T."/>
            <person name="Graham J."/>
            <person name="Grandbois E."/>
            <person name="Grewal S."/>
            <person name="Gyaltsen K."/>
            <person name="Hafez N."/>
            <person name="Hagos B."/>
            <person name="Hall J."/>
            <person name="Henson C."/>
            <person name="Hollinger A."/>
            <person name="Honan T."/>
            <person name="Huard M.D."/>
            <person name="Hughes L."/>
            <person name="Hurhula B."/>
            <person name="Husby M.E."/>
            <person name="Kamat A."/>
            <person name="Kanga B."/>
            <person name="Kashin S."/>
            <person name="Khazanovich D."/>
            <person name="Kisner P."/>
            <person name="Lance K."/>
            <person name="Lara M."/>
            <person name="Lee W."/>
            <person name="Lennon N."/>
            <person name="Letendre F."/>
            <person name="LeVine R."/>
            <person name="Lipovsky A."/>
            <person name="Liu X."/>
            <person name="Liu J."/>
            <person name="Liu S."/>
            <person name="Lokyitsang T."/>
            <person name="Lokyitsang Y."/>
            <person name="Lubonja R."/>
            <person name="Lui A."/>
            <person name="MacDonald P."/>
            <person name="Magnisalis V."/>
            <person name="Maru K."/>
            <person name="Matthews C."/>
            <person name="McCusker W."/>
            <person name="McDonough S."/>
            <person name="Mehta T."/>
            <person name="Meldrim J."/>
            <person name="Meneus L."/>
            <person name="Mihai O."/>
            <person name="Mihalev A."/>
            <person name="Mihova T."/>
            <person name="Mittelman R."/>
            <person name="Mlenga V."/>
            <person name="Montmayeur A."/>
            <person name="Mulrain L."/>
            <person name="Navidi A."/>
            <person name="Naylor J."/>
            <person name="Negash T."/>
            <person name="Nguyen T."/>
            <person name="Nguyen N."/>
            <person name="Nicol R."/>
            <person name="Norbu C."/>
            <person name="Norbu N."/>
            <person name="Novod N."/>
            <person name="O'Neill B."/>
            <person name="Osman S."/>
            <person name="Markiewicz E."/>
            <person name="Oyono O.L."/>
            <person name="Patti C."/>
            <person name="Phunkhang P."/>
            <person name="Pierre F."/>
            <person name="Priest M."/>
            <person name="Raghuraman S."/>
            <person name="Rege F."/>
            <person name="Reyes R."/>
            <person name="Rise C."/>
            <person name="Rogov P."/>
            <person name="Ross K."/>
            <person name="Ryan E."/>
            <person name="Settipalli S."/>
            <person name="Shea T."/>
            <person name="Sherpa N."/>
            <person name="Shi L."/>
            <person name="Shih D."/>
            <person name="Sparrow T."/>
            <person name="Spaulding J."/>
            <person name="Stalker J."/>
            <person name="Stange-Thomann N."/>
            <person name="Stavropoulos S."/>
            <person name="Stone C."/>
            <person name="Strader C."/>
            <person name="Tesfaye S."/>
            <person name="Thomson T."/>
            <person name="Thoulutsang Y."/>
            <person name="Thoulutsang D."/>
            <person name="Topham K."/>
            <person name="Topping I."/>
            <person name="Tsamla T."/>
            <person name="Vassiliev H."/>
            <person name="Vo A."/>
            <person name="Wangchuk T."/>
            <person name="Wangdi T."/>
            <person name="Weiand M."/>
            <person name="Wilkinson J."/>
            <person name="Wilson A."/>
            <person name="Yadav S."/>
            <person name="Young G."/>
            <person name="Yu Q."/>
            <person name="Zembek L."/>
            <person name="Zhong D."/>
            <person name="Zimmer A."/>
            <person name="Zwirko Z."/>
            <person name="Jaffe D.B."/>
            <person name="Alvarez P."/>
            <person name="Brockman W."/>
            <person name="Butler J."/>
            <person name="Chin C."/>
            <person name="Gnerre S."/>
            <person name="Grabherr M."/>
            <person name="Kleber M."/>
            <person name="Mauceli E."/>
            <person name="MacCallum I."/>
        </authorList>
    </citation>
    <scope>NUCLEOTIDE SEQUENCE [LARGE SCALE GENOMIC DNA]</scope>
    <source>
        <strain evidence="2 3">TSC#14021-0224.01</strain>
    </source>
</reference>
<proteinExistence type="predicted"/>
<gene>
    <name evidence="2" type="primary">Dere\GG15994</name>
    <name evidence="2" type="synonym">dere_GLEANR_16017</name>
    <name evidence="2" type="synonym">GG15994</name>
    <name evidence="2" type="ORF">Dere_GG15994</name>
</gene>